<organism evidence="3 4">
    <name type="scientific">Rhodocollybia butyracea</name>
    <dbReference type="NCBI Taxonomy" id="206335"/>
    <lineage>
        <taxon>Eukaryota</taxon>
        <taxon>Fungi</taxon>
        <taxon>Dikarya</taxon>
        <taxon>Basidiomycota</taxon>
        <taxon>Agaricomycotina</taxon>
        <taxon>Agaricomycetes</taxon>
        <taxon>Agaricomycetidae</taxon>
        <taxon>Agaricales</taxon>
        <taxon>Marasmiineae</taxon>
        <taxon>Omphalotaceae</taxon>
        <taxon>Rhodocollybia</taxon>
    </lineage>
</organism>
<keyword evidence="2" id="KW-0472">Membrane</keyword>
<feature type="transmembrane region" description="Helical" evidence="2">
    <location>
        <begin position="66"/>
        <end position="83"/>
    </location>
</feature>
<evidence type="ECO:0000313" key="3">
    <source>
        <dbReference type="EMBL" id="KAF9065789.1"/>
    </source>
</evidence>
<keyword evidence="4" id="KW-1185">Reference proteome</keyword>
<dbReference type="PANTHER" id="PTHR35043:SF7">
    <property type="entry name" value="TRANSCRIPTION FACTOR DOMAIN-CONTAINING PROTEIN"/>
    <property type="match status" value="1"/>
</dbReference>
<feature type="transmembrane region" description="Helical" evidence="2">
    <location>
        <begin position="140"/>
        <end position="156"/>
    </location>
</feature>
<dbReference type="GO" id="GO:0001405">
    <property type="term" value="C:PAM complex, Tim23 associated import motor"/>
    <property type="evidence" value="ECO:0007669"/>
    <property type="project" value="InterPro"/>
</dbReference>
<feature type="transmembrane region" description="Helical" evidence="2">
    <location>
        <begin position="637"/>
        <end position="656"/>
    </location>
</feature>
<feature type="transmembrane region" description="Helical" evidence="2">
    <location>
        <begin position="103"/>
        <end position="119"/>
    </location>
</feature>
<feature type="transmembrane region" description="Helical" evidence="2">
    <location>
        <begin position="677"/>
        <end position="699"/>
    </location>
</feature>
<dbReference type="AlphaFoldDB" id="A0A9P5PHI5"/>
<proteinExistence type="predicted"/>
<keyword evidence="2" id="KW-1133">Transmembrane helix</keyword>
<evidence type="ECO:0000256" key="2">
    <source>
        <dbReference type="SAM" id="Phobius"/>
    </source>
</evidence>
<comment type="caution">
    <text evidence="3">The sequence shown here is derived from an EMBL/GenBank/DDBJ whole genome shotgun (WGS) entry which is preliminary data.</text>
</comment>
<dbReference type="Proteomes" id="UP000772434">
    <property type="component" value="Unassembled WGS sequence"/>
</dbReference>
<feature type="region of interest" description="Disordered" evidence="1">
    <location>
        <begin position="357"/>
        <end position="390"/>
    </location>
</feature>
<name>A0A9P5PHI5_9AGAR</name>
<dbReference type="OrthoDB" id="9451547at2759"/>
<dbReference type="Pfam" id="PF08566">
    <property type="entry name" value="Pam17"/>
    <property type="match status" value="1"/>
</dbReference>
<protein>
    <submittedName>
        <fullName evidence="3">Uncharacterized protein</fullName>
    </submittedName>
</protein>
<evidence type="ECO:0000256" key="1">
    <source>
        <dbReference type="SAM" id="MobiDB-lite"/>
    </source>
</evidence>
<sequence length="719" mass="81583">MKPIFVESTRLCSTESARWHVWALAIDVALQSPTSPVLDYYGEKIDSLHEYRKWLRDQNKYRRKDMLILVLFYFTCEGFALPTPALDASGFSQVALTRTVPEIIWSCLTTIFACTWVAVHPNIPSRHDSYQDLLWRRVKILAVALIAPEYIILWAANQLWSSKRAVKQLHNYSGCSDWTLTHGMFLIMGGFMLTKDSGEVIGSEIMDRSKGDVVSKTLVLVQTTWFIAQVISRALQHLPITELEITTVAFASLNILTYILWWTKPLDVHHPILLSMRPRQVVAEASELSDTETCTLQKTPDIPFNNRQFQSPLQSVAGFSTEFFEARFFSDAFVSTRFALSQIDLSLPLVEPGILSDGGIEKDSRTDGENARRGRKKKKKDMRSSENPFYPPYRLGDNLVASDVTSPRFRMFPPHYDFYNSSAGPDNADITDAETSQLSLAVPAQAADRNSLEMYHCKSSVASSESICADGTSPVVDRKEDLPRPEITVVNSDSGNLHRLLPLPLLEHGLRYINRGWTRLRLSLFAFVSPWWRESNATSVYTMSHQSLPSVTTRTSLDTRLDSTSFPTLEFTARVPTFYGGRPLHSYPIVNGSLYPTSLEMLLGAIFGAIHCVAWTFQLPLNVERVLWRTTSLCMTLVPLVFMSVTVLVWVSLLTLEHPSWKRFIRNQILFIYKWTNLVSFIAYIVARLATFVLAFILLRDLPLAALQEVQWTTFIPHV</sequence>
<keyword evidence="2" id="KW-0812">Transmembrane</keyword>
<dbReference type="EMBL" id="JADNRY010000098">
    <property type="protein sequence ID" value="KAF9065789.1"/>
    <property type="molecule type" value="Genomic_DNA"/>
</dbReference>
<reference evidence="3" key="1">
    <citation type="submission" date="2020-11" db="EMBL/GenBank/DDBJ databases">
        <authorList>
            <consortium name="DOE Joint Genome Institute"/>
            <person name="Ahrendt S."/>
            <person name="Riley R."/>
            <person name="Andreopoulos W."/>
            <person name="Labutti K."/>
            <person name="Pangilinan J."/>
            <person name="Ruiz-Duenas F.J."/>
            <person name="Barrasa J.M."/>
            <person name="Sanchez-Garcia M."/>
            <person name="Camarero S."/>
            <person name="Miyauchi S."/>
            <person name="Serrano A."/>
            <person name="Linde D."/>
            <person name="Babiker R."/>
            <person name="Drula E."/>
            <person name="Ayuso-Fernandez I."/>
            <person name="Pacheco R."/>
            <person name="Padilla G."/>
            <person name="Ferreira P."/>
            <person name="Barriuso J."/>
            <person name="Kellner H."/>
            <person name="Castanera R."/>
            <person name="Alfaro M."/>
            <person name="Ramirez L."/>
            <person name="Pisabarro A.G."/>
            <person name="Kuo A."/>
            <person name="Tritt A."/>
            <person name="Lipzen A."/>
            <person name="He G."/>
            <person name="Yan M."/>
            <person name="Ng V."/>
            <person name="Cullen D."/>
            <person name="Martin F."/>
            <person name="Rosso M.-N."/>
            <person name="Henrissat B."/>
            <person name="Hibbett D."/>
            <person name="Martinez A.T."/>
            <person name="Grigoriev I.V."/>
        </authorList>
    </citation>
    <scope>NUCLEOTIDE SEQUENCE</scope>
    <source>
        <strain evidence="3">AH 40177</strain>
    </source>
</reference>
<dbReference type="InterPro" id="IPR013875">
    <property type="entry name" value="Pam17"/>
</dbReference>
<accession>A0A9P5PHI5</accession>
<feature type="compositionally biased region" description="Basic and acidic residues" evidence="1">
    <location>
        <begin position="359"/>
        <end position="372"/>
    </location>
</feature>
<evidence type="ECO:0000313" key="4">
    <source>
        <dbReference type="Proteomes" id="UP000772434"/>
    </source>
</evidence>
<dbReference type="PANTHER" id="PTHR35043">
    <property type="entry name" value="TRANSCRIPTION FACTOR DOMAIN-CONTAINING PROTEIN"/>
    <property type="match status" value="1"/>
</dbReference>
<gene>
    <name evidence="3" type="ORF">BDP27DRAFT_1424533</name>
</gene>